<gene>
    <name evidence="2" type="primary">ORF63592</name>
</gene>
<accession>A0A0B6ZGK4</accession>
<evidence type="ECO:0000256" key="1">
    <source>
        <dbReference type="SAM" id="MobiDB-lite"/>
    </source>
</evidence>
<evidence type="ECO:0000313" key="2">
    <source>
        <dbReference type="EMBL" id="CEK67693.1"/>
    </source>
</evidence>
<organism evidence="2">
    <name type="scientific">Arion vulgaris</name>
    <dbReference type="NCBI Taxonomy" id="1028688"/>
    <lineage>
        <taxon>Eukaryota</taxon>
        <taxon>Metazoa</taxon>
        <taxon>Spiralia</taxon>
        <taxon>Lophotrochozoa</taxon>
        <taxon>Mollusca</taxon>
        <taxon>Gastropoda</taxon>
        <taxon>Heterobranchia</taxon>
        <taxon>Euthyneura</taxon>
        <taxon>Panpulmonata</taxon>
        <taxon>Eupulmonata</taxon>
        <taxon>Stylommatophora</taxon>
        <taxon>Helicina</taxon>
        <taxon>Arionoidea</taxon>
        <taxon>Arionidae</taxon>
        <taxon>Arion</taxon>
    </lineage>
</organism>
<dbReference type="EMBL" id="HACG01020828">
    <property type="protein sequence ID" value="CEK67693.1"/>
    <property type="molecule type" value="Transcribed_RNA"/>
</dbReference>
<dbReference type="AlphaFoldDB" id="A0A0B6ZGK4"/>
<protein>
    <submittedName>
        <fullName evidence="2">Uncharacterized protein</fullName>
    </submittedName>
</protein>
<feature type="compositionally biased region" description="Polar residues" evidence="1">
    <location>
        <begin position="58"/>
        <end position="73"/>
    </location>
</feature>
<feature type="region of interest" description="Disordered" evidence="1">
    <location>
        <begin position="58"/>
        <end position="85"/>
    </location>
</feature>
<name>A0A0B6ZGK4_9EUPU</name>
<sequence>MCDVADKSAVRHKATNDFQEELSREAKMDLWEVFITQVCDDMSLHQFWQFHRRMNRTTTSKSCPNLRGSSGSLLTADAEKGQGFL</sequence>
<proteinExistence type="predicted"/>
<reference evidence="2" key="1">
    <citation type="submission" date="2014-12" db="EMBL/GenBank/DDBJ databases">
        <title>Insight into the proteome of Arion vulgaris.</title>
        <authorList>
            <person name="Aradska J."/>
            <person name="Bulat T."/>
            <person name="Smidak R."/>
            <person name="Sarate P."/>
            <person name="Gangsoo J."/>
            <person name="Sialana F."/>
            <person name="Bilban M."/>
            <person name="Lubec G."/>
        </authorList>
    </citation>
    <scope>NUCLEOTIDE SEQUENCE</scope>
    <source>
        <tissue evidence="2">Skin</tissue>
    </source>
</reference>